<dbReference type="EMBL" id="JAUUTY010000006">
    <property type="protein sequence ID" value="KAK1621170.1"/>
    <property type="molecule type" value="Genomic_DNA"/>
</dbReference>
<dbReference type="CDD" id="cd22162">
    <property type="entry name" value="F-box_AtSKIP3-like"/>
    <property type="match status" value="1"/>
</dbReference>
<dbReference type="Pfam" id="PF12937">
    <property type="entry name" value="F-box-like"/>
    <property type="match status" value="1"/>
</dbReference>
<dbReference type="SUPFAM" id="SSF81383">
    <property type="entry name" value="F-box domain"/>
    <property type="match status" value="1"/>
</dbReference>
<sequence>MESASCDIMRLPRELLAVIVSLTSPPDACRAAAVSRAFCAAADSDAVWSCFLPSDLPRFAEGELPPIPPSTKKGTFLRLSRLSVLLPCRLRSMRLDRFSGAKCYTLLARALRISWDVTPDCWKWIRIDESKANTRPFEAAELLGVVRLKIRGTIHSTMLSRNTTYGVYLVFKLASTGFYGLDFPFQHAFVSAGGRASTRQVCVQGYDITGRDNGMPPRHIFGSRVGNKVYHYELPLTDDIILPRYRNGGWMELELGEFYNKEGYDGKVSVGLTETKGVFKSGLIVAGIQIRSNPHDASCEHAAASASTSHHTAASSEYAVTSIYRTAAAHSDDHDAAASIYPTGHDRCPRGRS</sequence>
<proteinExistence type="predicted"/>
<evidence type="ECO:0000313" key="2">
    <source>
        <dbReference type="EMBL" id="KAK1621170.1"/>
    </source>
</evidence>
<keyword evidence="3" id="KW-1185">Reference proteome</keyword>
<dbReference type="PANTHER" id="PTHR32278">
    <property type="entry name" value="F-BOX DOMAIN-CONTAINING PROTEIN"/>
    <property type="match status" value="1"/>
</dbReference>
<evidence type="ECO:0000313" key="3">
    <source>
        <dbReference type="Proteomes" id="UP001231189"/>
    </source>
</evidence>
<reference evidence="2" key="1">
    <citation type="submission" date="2023-07" db="EMBL/GenBank/DDBJ databases">
        <title>A chromosome-level genome assembly of Lolium multiflorum.</title>
        <authorList>
            <person name="Chen Y."/>
            <person name="Copetti D."/>
            <person name="Kolliker R."/>
            <person name="Studer B."/>
        </authorList>
    </citation>
    <scope>NUCLEOTIDE SEQUENCE</scope>
    <source>
        <strain evidence="2">02402/16</strain>
        <tissue evidence="2">Leaf</tissue>
    </source>
</reference>
<dbReference type="PANTHER" id="PTHR32278:SF111">
    <property type="entry name" value="F-BOX PROTEIN PP2-B12-RELATED"/>
    <property type="match status" value="1"/>
</dbReference>
<name>A0AAD8VXT8_LOLMU</name>
<comment type="caution">
    <text evidence="2">The sequence shown here is derived from an EMBL/GenBank/DDBJ whole genome shotgun (WGS) entry which is preliminary data.</text>
</comment>
<accession>A0AAD8VXT8</accession>
<dbReference type="Proteomes" id="UP001231189">
    <property type="component" value="Unassembled WGS sequence"/>
</dbReference>
<dbReference type="AlphaFoldDB" id="A0AAD8VXT8"/>
<dbReference type="InterPro" id="IPR001810">
    <property type="entry name" value="F-box_dom"/>
</dbReference>
<dbReference type="Pfam" id="PF14299">
    <property type="entry name" value="PP2"/>
    <property type="match status" value="1"/>
</dbReference>
<dbReference type="PROSITE" id="PS50181">
    <property type="entry name" value="FBOX"/>
    <property type="match status" value="1"/>
</dbReference>
<feature type="domain" description="F-box" evidence="1">
    <location>
        <begin position="5"/>
        <end position="51"/>
    </location>
</feature>
<gene>
    <name evidence="2" type="ORF">QYE76_026687</name>
</gene>
<dbReference type="InterPro" id="IPR036047">
    <property type="entry name" value="F-box-like_dom_sf"/>
</dbReference>
<dbReference type="Gene3D" id="1.20.1280.50">
    <property type="match status" value="1"/>
</dbReference>
<evidence type="ECO:0000259" key="1">
    <source>
        <dbReference type="PROSITE" id="PS50181"/>
    </source>
</evidence>
<organism evidence="2 3">
    <name type="scientific">Lolium multiflorum</name>
    <name type="common">Italian ryegrass</name>
    <name type="synonym">Lolium perenne subsp. multiflorum</name>
    <dbReference type="NCBI Taxonomy" id="4521"/>
    <lineage>
        <taxon>Eukaryota</taxon>
        <taxon>Viridiplantae</taxon>
        <taxon>Streptophyta</taxon>
        <taxon>Embryophyta</taxon>
        <taxon>Tracheophyta</taxon>
        <taxon>Spermatophyta</taxon>
        <taxon>Magnoliopsida</taxon>
        <taxon>Liliopsida</taxon>
        <taxon>Poales</taxon>
        <taxon>Poaceae</taxon>
        <taxon>BOP clade</taxon>
        <taxon>Pooideae</taxon>
        <taxon>Poodae</taxon>
        <taxon>Poeae</taxon>
        <taxon>Poeae Chloroplast Group 2 (Poeae type)</taxon>
        <taxon>Loliodinae</taxon>
        <taxon>Loliinae</taxon>
        <taxon>Lolium</taxon>
    </lineage>
</organism>
<protein>
    <recommendedName>
        <fullName evidence="1">F-box domain-containing protein</fullName>
    </recommendedName>
</protein>
<dbReference type="InterPro" id="IPR025886">
    <property type="entry name" value="PP2-like"/>
</dbReference>